<gene>
    <name evidence="1" type="ORF">F5144DRAFT_113523</name>
</gene>
<evidence type="ECO:0000313" key="1">
    <source>
        <dbReference type="EMBL" id="KAH6640836.1"/>
    </source>
</evidence>
<dbReference type="EMBL" id="JAGIZQ010000002">
    <property type="protein sequence ID" value="KAH6640836.1"/>
    <property type="molecule type" value="Genomic_DNA"/>
</dbReference>
<sequence length="152" mass="16984">MSPFISRVPTQSQPPPRSRQQALTVPPASHKPHRHPPRLQSPRHAPRPVSRSQRPPPYPPTANWTLSPRTKLAAAGHDDTKARPFIPQKEGHPWRKLGLAREVPDTAPPGFAELRGEMEVQDVKGDDLAVALYVAVADERVFWWSSPGVREI</sequence>
<comment type="caution">
    <text evidence="1">The sequence shown here is derived from an EMBL/GenBank/DDBJ whole genome shotgun (WGS) entry which is preliminary data.</text>
</comment>
<evidence type="ECO:0000313" key="2">
    <source>
        <dbReference type="Proteomes" id="UP000724584"/>
    </source>
</evidence>
<reference evidence="1 2" key="1">
    <citation type="journal article" date="2021" name="Nat. Commun.">
        <title>Genetic determinants of endophytism in the Arabidopsis root mycobiome.</title>
        <authorList>
            <person name="Mesny F."/>
            <person name="Miyauchi S."/>
            <person name="Thiergart T."/>
            <person name="Pickel B."/>
            <person name="Atanasova L."/>
            <person name="Karlsson M."/>
            <person name="Huettel B."/>
            <person name="Barry K.W."/>
            <person name="Haridas S."/>
            <person name="Chen C."/>
            <person name="Bauer D."/>
            <person name="Andreopoulos W."/>
            <person name="Pangilinan J."/>
            <person name="LaButti K."/>
            <person name="Riley R."/>
            <person name="Lipzen A."/>
            <person name="Clum A."/>
            <person name="Drula E."/>
            <person name="Henrissat B."/>
            <person name="Kohler A."/>
            <person name="Grigoriev I.V."/>
            <person name="Martin F.M."/>
            <person name="Hacquard S."/>
        </authorList>
    </citation>
    <scope>NUCLEOTIDE SEQUENCE [LARGE SCALE GENOMIC DNA]</scope>
    <source>
        <strain evidence="1 2">MPI-SDFR-AT-0079</strain>
    </source>
</reference>
<protein>
    <submittedName>
        <fullName evidence="1">Uncharacterized protein</fullName>
    </submittedName>
</protein>
<accession>A0ACB7PKB6</accession>
<proteinExistence type="predicted"/>
<dbReference type="Proteomes" id="UP000724584">
    <property type="component" value="Unassembled WGS sequence"/>
</dbReference>
<name>A0ACB7PKB6_9PEZI</name>
<keyword evidence="2" id="KW-1185">Reference proteome</keyword>
<organism evidence="1 2">
    <name type="scientific">Chaetomium tenue</name>
    <dbReference type="NCBI Taxonomy" id="1854479"/>
    <lineage>
        <taxon>Eukaryota</taxon>
        <taxon>Fungi</taxon>
        <taxon>Dikarya</taxon>
        <taxon>Ascomycota</taxon>
        <taxon>Pezizomycotina</taxon>
        <taxon>Sordariomycetes</taxon>
        <taxon>Sordariomycetidae</taxon>
        <taxon>Sordariales</taxon>
        <taxon>Chaetomiaceae</taxon>
        <taxon>Chaetomium</taxon>
    </lineage>
</organism>